<dbReference type="Gene3D" id="3.80.10.10">
    <property type="entry name" value="Ribonuclease Inhibitor"/>
    <property type="match status" value="1"/>
</dbReference>
<dbReference type="AlphaFoldDB" id="A0A239N1W9"/>
<dbReference type="Proteomes" id="UP000198362">
    <property type="component" value="Unassembled WGS sequence"/>
</dbReference>
<proteinExistence type="predicted"/>
<protein>
    <recommendedName>
        <fullName evidence="3">Leucine-rich repeat domain-containing protein</fullName>
    </recommendedName>
</protein>
<dbReference type="SUPFAM" id="SSF52058">
    <property type="entry name" value="L domain-like"/>
    <property type="match status" value="1"/>
</dbReference>
<keyword evidence="2" id="KW-1185">Reference proteome</keyword>
<sequence>MQGSLTRSYDSAMRLSVKERDGFRVLLLGPEGWTEQAAARYAADGCDGVVLTGRPTDRPLRDLDFVRSLQGLRSFAVGATPVKDVSALFDKPELEDVGFGLNVPHLRGIGRLTRLRAFAGPFRPGIEELAGVRGLETLSIEEWPRNTHLDVIGRHPTVTRLWLHLRRGADLAGSLTMAFPALTSLSLYFGRLAEPDGLRGLHGLRELRFAGTKVADLGFVAGLPELRSLELDGSGDVASVRPLADHPRLEELFVIGDTTIVDGDLDPLLRLPAVRVLAVERGRSHYNRSLVSVRR</sequence>
<organism evidence="1 2">
    <name type="scientific">Asanoa hainanensis</name>
    <dbReference type="NCBI Taxonomy" id="560556"/>
    <lineage>
        <taxon>Bacteria</taxon>
        <taxon>Bacillati</taxon>
        <taxon>Actinomycetota</taxon>
        <taxon>Actinomycetes</taxon>
        <taxon>Micromonosporales</taxon>
        <taxon>Micromonosporaceae</taxon>
        <taxon>Asanoa</taxon>
    </lineage>
</organism>
<dbReference type="EMBL" id="FZPH01000007">
    <property type="protein sequence ID" value="SNT49017.1"/>
    <property type="molecule type" value="Genomic_DNA"/>
</dbReference>
<name>A0A239N1W9_9ACTN</name>
<reference evidence="1 2" key="1">
    <citation type="submission" date="2017-06" db="EMBL/GenBank/DDBJ databases">
        <authorList>
            <person name="Kim H.J."/>
            <person name="Triplett B.A."/>
        </authorList>
    </citation>
    <scope>NUCLEOTIDE SEQUENCE [LARGE SCALE GENOMIC DNA]</scope>
    <source>
        <strain evidence="1 2">CGMCC 4.5593</strain>
    </source>
</reference>
<accession>A0A239N1W9</accession>
<evidence type="ECO:0008006" key="3">
    <source>
        <dbReference type="Google" id="ProtNLM"/>
    </source>
</evidence>
<gene>
    <name evidence="1" type="ORF">SAMN05421812_107164</name>
</gene>
<evidence type="ECO:0000313" key="1">
    <source>
        <dbReference type="EMBL" id="SNT49017.1"/>
    </source>
</evidence>
<dbReference type="InterPro" id="IPR032675">
    <property type="entry name" value="LRR_dom_sf"/>
</dbReference>
<evidence type="ECO:0000313" key="2">
    <source>
        <dbReference type="Proteomes" id="UP000198362"/>
    </source>
</evidence>